<reference evidence="8" key="1">
    <citation type="submission" date="2020-04" db="EMBL/GenBank/DDBJ databases">
        <authorList>
            <person name="Zhang T."/>
        </authorList>
    </citation>
    <scope>NUCLEOTIDE SEQUENCE</scope>
    <source>
        <strain evidence="8">HKST-UBA01</strain>
    </source>
</reference>
<name>A0A956LZI5_UNCEI</name>
<dbReference type="GO" id="GO:0003735">
    <property type="term" value="F:structural constituent of ribosome"/>
    <property type="evidence" value="ECO:0007669"/>
    <property type="project" value="InterPro"/>
</dbReference>
<dbReference type="AlphaFoldDB" id="A0A956LZI5"/>
<comment type="function">
    <text evidence="7">This is one of the proteins that bind and probably mediate the attachment of the 5S RNA into the large ribosomal subunit, where it forms part of the central protuberance.</text>
</comment>
<keyword evidence="5 7" id="KW-0687">Ribonucleoprotein</keyword>
<gene>
    <name evidence="7" type="primary">rplR</name>
    <name evidence="8" type="ORF">KC729_09440</name>
</gene>
<evidence type="ECO:0000256" key="1">
    <source>
        <dbReference type="ARBA" id="ARBA00007116"/>
    </source>
</evidence>
<evidence type="ECO:0000256" key="4">
    <source>
        <dbReference type="ARBA" id="ARBA00022980"/>
    </source>
</evidence>
<organism evidence="8 9">
    <name type="scientific">Eiseniibacteriota bacterium</name>
    <dbReference type="NCBI Taxonomy" id="2212470"/>
    <lineage>
        <taxon>Bacteria</taxon>
        <taxon>Candidatus Eiseniibacteriota</taxon>
    </lineage>
</organism>
<dbReference type="PANTHER" id="PTHR12899:SF3">
    <property type="entry name" value="LARGE RIBOSOMAL SUBUNIT PROTEIN UL18M"/>
    <property type="match status" value="1"/>
</dbReference>
<evidence type="ECO:0000256" key="7">
    <source>
        <dbReference type="HAMAP-Rule" id="MF_01337"/>
    </source>
</evidence>
<evidence type="ECO:0000256" key="5">
    <source>
        <dbReference type="ARBA" id="ARBA00023274"/>
    </source>
</evidence>
<evidence type="ECO:0000256" key="6">
    <source>
        <dbReference type="ARBA" id="ARBA00035197"/>
    </source>
</evidence>
<dbReference type="InterPro" id="IPR005484">
    <property type="entry name" value="Ribosomal_uL18_bac/plant/anim"/>
</dbReference>
<evidence type="ECO:0000313" key="8">
    <source>
        <dbReference type="EMBL" id="MCA9727892.1"/>
    </source>
</evidence>
<accession>A0A956LZI5</accession>
<dbReference type="SUPFAM" id="SSF53137">
    <property type="entry name" value="Translational machinery components"/>
    <property type="match status" value="1"/>
</dbReference>
<dbReference type="Gene3D" id="3.30.420.100">
    <property type="match status" value="1"/>
</dbReference>
<comment type="caution">
    <text evidence="8">The sequence shown here is derived from an EMBL/GenBank/DDBJ whole genome shotgun (WGS) entry which is preliminary data.</text>
</comment>
<evidence type="ECO:0000313" key="9">
    <source>
        <dbReference type="Proteomes" id="UP000697710"/>
    </source>
</evidence>
<keyword evidence="4 7" id="KW-0689">Ribosomal protein</keyword>
<reference evidence="8" key="2">
    <citation type="journal article" date="2021" name="Microbiome">
        <title>Successional dynamics and alternative stable states in a saline activated sludge microbial community over 9 years.</title>
        <authorList>
            <person name="Wang Y."/>
            <person name="Ye J."/>
            <person name="Ju F."/>
            <person name="Liu L."/>
            <person name="Boyd J.A."/>
            <person name="Deng Y."/>
            <person name="Parks D.H."/>
            <person name="Jiang X."/>
            <person name="Yin X."/>
            <person name="Woodcroft B.J."/>
            <person name="Tyson G.W."/>
            <person name="Hugenholtz P."/>
            <person name="Polz M.F."/>
            <person name="Zhang T."/>
        </authorList>
    </citation>
    <scope>NUCLEOTIDE SEQUENCE</scope>
    <source>
        <strain evidence="8">HKST-UBA01</strain>
    </source>
</reference>
<dbReference type="InterPro" id="IPR004389">
    <property type="entry name" value="Ribosomal_uL18_bac-type"/>
</dbReference>
<dbReference type="Pfam" id="PF00861">
    <property type="entry name" value="Ribosomal_L18p"/>
    <property type="match status" value="1"/>
</dbReference>
<proteinExistence type="inferred from homology"/>
<dbReference type="NCBIfam" id="TIGR00060">
    <property type="entry name" value="L18_bact"/>
    <property type="match status" value="1"/>
</dbReference>
<dbReference type="PANTHER" id="PTHR12899">
    <property type="entry name" value="39S RIBOSOMAL PROTEIN L18, MITOCHONDRIAL"/>
    <property type="match status" value="1"/>
</dbReference>
<dbReference type="Proteomes" id="UP000697710">
    <property type="component" value="Unassembled WGS sequence"/>
</dbReference>
<dbReference type="FunFam" id="3.30.420.100:FF:000001">
    <property type="entry name" value="50S ribosomal protein L18"/>
    <property type="match status" value="1"/>
</dbReference>
<evidence type="ECO:0000256" key="3">
    <source>
        <dbReference type="ARBA" id="ARBA00022884"/>
    </source>
</evidence>
<dbReference type="CDD" id="cd00432">
    <property type="entry name" value="Ribosomal_L18_L5e"/>
    <property type="match status" value="1"/>
</dbReference>
<dbReference type="GO" id="GO:0022625">
    <property type="term" value="C:cytosolic large ribosomal subunit"/>
    <property type="evidence" value="ECO:0007669"/>
    <property type="project" value="TreeGrafter"/>
</dbReference>
<keyword evidence="3 7" id="KW-0694">RNA-binding</keyword>
<sequence length="120" mass="13413">MAQKRAKDLKRRHRRIRRRLSGTPEIPRLAVRRTSKHIYVQLVDDVAGRSLGFTSTLDPSIREGLSGKSKTERSKIVGQKIAEIAKGVGIERVAFDRGGHIYHGRVLALAESAREAGLKF</sequence>
<comment type="subunit">
    <text evidence="7">Part of the 50S ribosomal subunit; part of the 5S rRNA/L5/L18/L25 subcomplex. Contacts the 5S and 23S rRNAs.</text>
</comment>
<comment type="similarity">
    <text evidence="1 7">Belongs to the universal ribosomal protein uL18 family.</text>
</comment>
<evidence type="ECO:0000256" key="2">
    <source>
        <dbReference type="ARBA" id="ARBA00022730"/>
    </source>
</evidence>
<dbReference type="GO" id="GO:0006412">
    <property type="term" value="P:translation"/>
    <property type="evidence" value="ECO:0007669"/>
    <property type="project" value="UniProtKB-UniRule"/>
</dbReference>
<keyword evidence="2 7" id="KW-0699">rRNA-binding</keyword>
<dbReference type="HAMAP" id="MF_01337_B">
    <property type="entry name" value="Ribosomal_uL18_B"/>
    <property type="match status" value="1"/>
</dbReference>
<dbReference type="GO" id="GO:0008097">
    <property type="term" value="F:5S rRNA binding"/>
    <property type="evidence" value="ECO:0007669"/>
    <property type="project" value="TreeGrafter"/>
</dbReference>
<dbReference type="InterPro" id="IPR057268">
    <property type="entry name" value="Ribosomal_L18"/>
</dbReference>
<dbReference type="EMBL" id="JAGQHR010000255">
    <property type="protein sequence ID" value="MCA9727892.1"/>
    <property type="molecule type" value="Genomic_DNA"/>
</dbReference>
<protein>
    <recommendedName>
        <fullName evidence="6 7">Large ribosomal subunit protein uL18</fullName>
    </recommendedName>
</protein>